<dbReference type="PANTHER" id="PTHR13275:SF4">
    <property type="entry name" value="VACUOLAR PROTEIN SORTING-ASSOCIATED PROTEIN 72 HOMOLOG"/>
    <property type="match status" value="1"/>
</dbReference>
<name>A0A7J8MVV3_9ROSI</name>
<evidence type="ECO:0000259" key="1">
    <source>
        <dbReference type="Pfam" id="PF05764"/>
    </source>
</evidence>
<proteinExistence type="predicted"/>
<reference evidence="2 3" key="1">
    <citation type="journal article" date="2019" name="Genome Biol. Evol.">
        <title>Insights into the evolution of the New World diploid cottons (Gossypium, subgenus Houzingenia) based on genome sequencing.</title>
        <authorList>
            <person name="Grover C.E."/>
            <person name="Arick M.A. 2nd"/>
            <person name="Thrash A."/>
            <person name="Conover J.L."/>
            <person name="Sanders W.S."/>
            <person name="Peterson D.G."/>
            <person name="Frelichowski J.E."/>
            <person name="Scheffler J.A."/>
            <person name="Scheffler B.E."/>
            <person name="Wendel J.F."/>
        </authorList>
    </citation>
    <scope>NUCLEOTIDE SEQUENCE [LARGE SCALE GENOMIC DNA]</scope>
    <source>
        <strain evidence="2">157</strain>
        <tissue evidence="2">Leaf</tissue>
    </source>
</reference>
<feature type="domain" description="Vps72/YL1 N-terminal" evidence="1">
    <location>
        <begin position="14"/>
        <end position="93"/>
    </location>
</feature>
<evidence type="ECO:0000313" key="3">
    <source>
        <dbReference type="Proteomes" id="UP000593572"/>
    </source>
</evidence>
<protein>
    <recommendedName>
        <fullName evidence="1">Vps72/YL1 N-terminal domain-containing protein</fullName>
    </recommendedName>
</protein>
<dbReference type="Pfam" id="PF05764">
    <property type="entry name" value="YL1"/>
    <property type="match status" value="1"/>
</dbReference>
<dbReference type="GO" id="GO:0005634">
    <property type="term" value="C:nucleus"/>
    <property type="evidence" value="ECO:0007669"/>
    <property type="project" value="TreeGrafter"/>
</dbReference>
<dbReference type="InterPro" id="IPR046757">
    <property type="entry name" value="YL1_N"/>
</dbReference>
<organism evidence="2 3">
    <name type="scientific">Gossypium lobatum</name>
    <dbReference type="NCBI Taxonomy" id="34289"/>
    <lineage>
        <taxon>Eukaryota</taxon>
        <taxon>Viridiplantae</taxon>
        <taxon>Streptophyta</taxon>
        <taxon>Embryophyta</taxon>
        <taxon>Tracheophyta</taxon>
        <taxon>Spermatophyta</taxon>
        <taxon>Magnoliopsida</taxon>
        <taxon>eudicotyledons</taxon>
        <taxon>Gunneridae</taxon>
        <taxon>Pentapetalae</taxon>
        <taxon>rosids</taxon>
        <taxon>malvids</taxon>
        <taxon>Malvales</taxon>
        <taxon>Malvaceae</taxon>
        <taxon>Malvoideae</taxon>
        <taxon>Gossypium</taxon>
    </lineage>
</organism>
<dbReference type="Proteomes" id="UP000593572">
    <property type="component" value="Unassembled WGS sequence"/>
</dbReference>
<comment type="caution">
    <text evidence="2">The sequence shown here is derived from an EMBL/GenBank/DDBJ whole genome shotgun (WGS) entry which is preliminary data.</text>
</comment>
<sequence length="93" mass="10973">MGTGKEDTAVFLDRASRSTRGRRMTKLLDEEFEEDELFWNQEAFKEVQAHSYSSENTLTIFLDYRIDVDEENDVNYEEEPEVADVFDSDFDED</sequence>
<evidence type="ECO:0000313" key="2">
    <source>
        <dbReference type="EMBL" id="MBA0568848.1"/>
    </source>
</evidence>
<dbReference type="PANTHER" id="PTHR13275">
    <property type="entry name" value="YL-1 PROTEIN TRANSCRIPTION FACTOR-LIKE 1"/>
    <property type="match status" value="1"/>
</dbReference>
<dbReference type="EMBL" id="JABEZX010000010">
    <property type="protein sequence ID" value="MBA0568848.1"/>
    <property type="molecule type" value="Genomic_DNA"/>
</dbReference>
<feature type="non-terminal residue" evidence="2">
    <location>
        <position position="93"/>
    </location>
</feature>
<accession>A0A7J8MVV3</accession>
<keyword evidence="3" id="KW-1185">Reference proteome</keyword>
<gene>
    <name evidence="2" type="ORF">Golob_006315</name>
</gene>
<dbReference type="AlphaFoldDB" id="A0A7J8MVV3"/>